<accession>A0A1H3ATZ9</accession>
<dbReference type="EMBL" id="FNNG01000009">
    <property type="protein sequence ID" value="SDX32319.1"/>
    <property type="molecule type" value="Genomic_DNA"/>
</dbReference>
<gene>
    <name evidence="1" type="ORF">SAMN05660923_02115</name>
</gene>
<evidence type="ECO:0000313" key="2">
    <source>
        <dbReference type="Proteomes" id="UP000198828"/>
    </source>
</evidence>
<reference evidence="1 2" key="1">
    <citation type="submission" date="2016-10" db="EMBL/GenBank/DDBJ databases">
        <authorList>
            <person name="de Groot N.N."/>
        </authorList>
    </citation>
    <scope>NUCLEOTIDE SEQUENCE [LARGE SCALE GENOMIC DNA]</scope>
    <source>
        <strain evidence="1 2">DSM 23310</strain>
    </source>
</reference>
<protein>
    <submittedName>
        <fullName evidence="1">Uncharacterized protein</fullName>
    </submittedName>
</protein>
<dbReference type="Proteomes" id="UP000198828">
    <property type="component" value="Unassembled WGS sequence"/>
</dbReference>
<sequence length="72" mass="8586">MKEFRILKLLDSFQMVFEKFGIDYPIMRRILQVKLTLDGRRIPTAMLDSSKGKEKDSSFLRTYGYTLFLKLF</sequence>
<keyword evidence="2" id="KW-1185">Reference proteome</keyword>
<dbReference type="AlphaFoldDB" id="A0A1H3ATZ9"/>
<name>A0A1H3ATZ9_9FIRM</name>
<evidence type="ECO:0000313" key="1">
    <source>
        <dbReference type="EMBL" id="SDX32319.1"/>
    </source>
</evidence>
<dbReference type="RefSeq" id="WP_200773751.1">
    <property type="nucleotide sequence ID" value="NZ_BSYN01000008.1"/>
</dbReference>
<proteinExistence type="predicted"/>
<organism evidence="1 2">
    <name type="scientific">Tepidimicrobium xylanilyticum</name>
    <dbReference type="NCBI Taxonomy" id="1123352"/>
    <lineage>
        <taxon>Bacteria</taxon>
        <taxon>Bacillati</taxon>
        <taxon>Bacillota</taxon>
        <taxon>Tissierellia</taxon>
        <taxon>Tissierellales</taxon>
        <taxon>Tepidimicrobiaceae</taxon>
        <taxon>Tepidimicrobium</taxon>
    </lineage>
</organism>